<dbReference type="GO" id="GO:0046583">
    <property type="term" value="F:monoatomic cation efflux transmembrane transporter activity"/>
    <property type="evidence" value="ECO:0007669"/>
    <property type="project" value="TreeGrafter"/>
</dbReference>
<dbReference type="Gene3D" id="1.50.10.150">
    <property type="entry name" value="Voltage-dependent anion channel"/>
    <property type="match status" value="1"/>
</dbReference>
<feature type="transmembrane region" description="Helical" evidence="5">
    <location>
        <begin position="18"/>
        <end position="38"/>
    </location>
</feature>
<dbReference type="AlphaFoldDB" id="A0A423I648"/>
<gene>
    <name evidence="6" type="ORF">BK660_17760</name>
</gene>
<dbReference type="InterPro" id="IPR052951">
    <property type="entry name" value="Tellurite_res_ion_channel"/>
</dbReference>
<dbReference type="RefSeq" id="WP_123434466.1">
    <property type="nucleotide sequence ID" value="NZ_MOBK01000006.1"/>
</dbReference>
<feature type="transmembrane region" description="Helical" evidence="5">
    <location>
        <begin position="241"/>
        <end position="261"/>
    </location>
</feature>
<evidence type="ECO:0000313" key="7">
    <source>
        <dbReference type="Proteomes" id="UP000285636"/>
    </source>
</evidence>
<organism evidence="6 7">
    <name type="scientific">Pseudomonas brassicacearum</name>
    <dbReference type="NCBI Taxonomy" id="930166"/>
    <lineage>
        <taxon>Bacteria</taxon>
        <taxon>Pseudomonadati</taxon>
        <taxon>Pseudomonadota</taxon>
        <taxon>Gammaproteobacteria</taxon>
        <taxon>Pseudomonadales</taxon>
        <taxon>Pseudomonadaceae</taxon>
        <taxon>Pseudomonas</taxon>
    </lineage>
</organism>
<feature type="transmembrane region" description="Helical" evidence="5">
    <location>
        <begin position="151"/>
        <end position="171"/>
    </location>
</feature>
<feature type="transmembrane region" description="Helical" evidence="5">
    <location>
        <begin position="295"/>
        <end position="320"/>
    </location>
</feature>
<comment type="caution">
    <text evidence="6">The sequence shown here is derived from an EMBL/GenBank/DDBJ whole genome shotgun (WGS) entry which is preliminary data.</text>
</comment>
<dbReference type="InterPro" id="IPR004695">
    <property type="entry name" value="SLAC1/Mae1/Ssu1/TehA"/>
</dbReference>
<feature type="transmembrane region" description="Helical" evidence="5">
    <location>
        <begin position="118"/>
        <end position="139"/>
    </location>
</feature>
<feature type="transmembrane region" description="Helical" evidence="5">
    <location>
        <begin position="177"/>
        <end position="202"/>
    </location>
</feature>
<feature type="transmembrane region" description="Helical" evidence="5">
    <location>
        <begin position="93"/>
        <end position="112"/>
    </location>
</feature>
<feature type="transmembrane region" description="Helical" evidence="5">
    <location>
        <begin position="268"/>
        <end position="289"/>
    </location>
</feature>
<evidence type="ECO:0000313" key="6">
    <source>
        <dbReference type="EMBL" id="RON20886.1"/>
    </source>
</evidence>
<reference evidence="6 7" key="1">
    <citation type="submission" date="2016-10" db="EMBL/GenBank/DDBJ databases">
        <title>Comparative genome analysis of multiple Pseudomonas spp. focuses on biocontrol and plant growth promoting traits.</title>
        <authorList>
            <person name="Tao X.-Y."/>
            <person name="Taylor C.G."/>
        </authorList>
    </citation>
    <scope>NUCLEOTIDE SEQUENCE [LARGE SCALE GENOMIC DNA]</scope>
    <source>
        <strain evidence="6 7">38D7</strain>
    </source>
</reference>
<protein>
    <submittedName>
        <fullName evidence="6">C4-dicarboxylate ABC transporter</fullName>
    </submittedName>
</protein>
<evidence type="ECO:0000256" key="1">
    <source>
        <dbReference type="ARBA" id="ARBA00004141"/>
    </source>
</evidence>
<accession>A0A423I648</accession>
<dbReference type="GO" id="GO:0005886">
    <property type="term" value="C:plasma membrane"/>
    <property type="evidence" value="ECO:0007669"/>
    <property type="project" value="TreeGrafter"/>
</dbReference>
<evidence type="ECO:0000256" key="4">
    <source>
        <dbReference type="ARBA" id="ARBA00023136"/>
    </source>
</evidence>
<dbReference type="PANTHER" id="PTHR37955:SF1">
    <property type="entry name" value="DEP DOMAIN-CONTAINING PROTEIN"/>
    <property type="match status" value="1"/>
</dbReference>
<dbReference type="Pfam" id="PF03595">
    <property type="entry name" value="SLAC1"/>
    <property type="match status" value="1"/>
</dbReference>
<evidence type="ECO:0000256" key="2">
    <source>
        <dbReference type="ARBA" id="ARBA00022692"/>
    </source>
</evidence>
<keyword evidence="2 5" id="KW-0812">Transmembrane</keyword>
<name>A0A423I648_9PSED</name>
<feature type="transmembrane region" description="Helical" evidence="5">
    <location>
        <begin position="50"/>
        <end position="72"/>
    </location>
</feature>
<sequence>MSTAVTPQEIGTKMGAMGYLPVALFGAIMALSSLAVAWRMAHTYFGAPQWIGEFTGYMAMLGFVGLVVGYAVKMWSSFELVKAEFNHPIAGSLFGTPLISLLLLPILLAEISLPLARIVWVLGTVGMTLFAWMIVHRWMSVQLQVEHTAPAWIIPVVGMINVPLAVPMLHFQSIHGVMIFSLAVGLFFAIPLFTMIFSRLMFQAPMPTTLQPSLMIVVAPFAVGFSSYVTTIGQIDAFAEALLMLMLFLLAVVIGRLWSLAGCCPFRVAWWSVSFPLASSASAAMRYAAYEQNEYANGIALFLLTLASSVILGLLARTLLGILRGELRALTGDLTAH</sequence>
<evidence type="ECO:0000256" key="5">
    <source>
        <dbReference type="SAM" id="Phobius"/>
    </source>
</evidence>
<keyword evidence="3 5" id="KW-1133">Transmembrane helix</keyword>
<proteinExistence type="predicted"/>
<dbReference type="Proteomes" id="UP000285636">
    <property type="component" value="Unassembled WGS sequence"/>
</dbReference>
<dbReference type="EMBL" id="MOBK01000006">
    <property type="protein sequence ID" value="RON20886.1"/>
    <property type="molecule type" value="Genomic_DNA"/>
</dbReference>
<evidence type="ECO:0000256" key="3">
    <source>
        <dbReference type="ARBA" id="ARBA00022989"/>
    </source>
</evidence>
<keyword evidence="4 5" id="KW-0472">Membrane</keyword>
<feature type="transmembrane region" description="Helical" evidence="5">
    <location>
        <begin position="214"/>
        <end position="235"/>
    </location>
</feature>
<dbReference type="PANTHER" id="PTHR37955">
    <property type="entry name" value="TELLURITE RESISTANCE PROTEIN TEHA"/>
    <property type="match status" value="1"/>
</dbReference>
<dbReference type="CDD" id="cd09323">
    <property type="entry name" value="TDT_SLAC1_like"/>
    <property type="match status" value="1"/>
</dbReference>
<comment type="subcellular location">
    <subcellularLocation>
        <location evidence="1">Membrane</location>
        <topology evidence="1">Multi-pass membrane protein</topology>
    </subcellularLocation>
</comment>
<dbReference type="InterPro" id="IPR038665">
    <property type="entry name" value="Voltage-dep_anion_channel_sf"/>
</dbReference>